<evidence type="ECO:0000313" key="3">
    <source>
        <dbReference type="Proteomes" id="UP000276133"/>
    </source>
</evidence>
<feature type="coiled-coil region" evidence="1">
    <location>
        <begin position="110"/>
        <end position="165"/>
    </location>
</feature>
<dbReference type="EMBL" id="REGN01007036">
    <property type="protein sequence ID" value="RNA07449.1"/>
    <property type="molecule type" value="Genomic_DNA"/>
</dbReference>
<reference evidence="2 3" key="1">
    <citation type="journal article" date="2018" name="Sci. Rep.">
        <title>Genomic signatures of local adaptation to the degree of environmental predictability in rotifers.</title>
        <authorList>
            <person name="Franch-Gras L."/>
            <person name="Hahn C."/>
            <person name="Garcia-Roger E.M."/>
            <person name="Carmona M.J."/>
            <person name="Serra M."/>
            <person name="Gomez A."/>
        </authorList>
    </citation>
    <scope>NUCLEOTIDE SEQUENCE [LARGE SCALE GENOMIC DNA]</scope>
    <source>
        <strain evidence="2">HYR1</strain>
    </source>
</reference>
<feature type="non-terminal residue" evidence="2">
    <location>
        <position position="825"/>
    </location>
</feature>
<organism evidence="2 3">
    <name type="scientific">Brachionus plicatilis</name>
    <name type="common">Marine rotifer</name>
    <name type="synonym">Brachionus muelleri</name>
    <dbReference type="NCBI Taxonomy" id="10195"/>
    <lineage>
        <taxon>Eukaryota</taxon>
        <taxon>Metazoa</taxon>
        <taxon>Spiralia</taxon>
        <taxon>Gnathifera</taxon>
        <taxon>Rotifera</taxon>
        <taxon>Eurotatoria</taxon>
        <taxon>Monogononta</taxon>
        <taxon>Pseudotrocha</taxon>
        <taxon>Ploima</taxon>
        <taxon>Brachionidae</taxon>
        <taxon>Brachionus</taxon>
    </lineage>
</organism>
<dbReference type="STRING" id="10195.A0A3M7Q873"/>
<protein>
    <submittedName>
        <fullName evidence="2">Uncharacterized protein</fullName>
    </submittedName>
</protein>
<keyword evidence="3" id="KW-1185">Reference proteome</keyword>
<dbReference type="Proteomes" id="UP000276133">
    <property type="component" value="Unassembled WGS sequence"/>
</dbReference>
<dbReference type="AlphaFoldDB" id="A0A3M7Q873"/>
<evidence type="ECO:0000256" key="1">
    <source>
        <dbReference type="SAM" id="Coils"/>
    </source>
</evidence>
<comment type="caution">
    <text evidence="2">The sequence shown here is derived from an EMBL/GenBank/DDBJ whole genome shotgun (WGS) entry which is preliminary data.</text>
</comment>
<accession>A0A3M7Q873</accession>
<name>A0A3M7Q873_BRAPC</name>
<sequence length="825" mass="97725">MTEKNLKSLTGKFNSPANAYEIILTEIDKKSNSKDEKIVKVFEIFDELLPNFGVYHEIMKIVRQQLFDAVFSNEYTGFVNDQNRNSEVGLQRLSYFSLYNQLKTLKDNKREELIEEVEIKDKEIKQKTEQLNEQKQLTQNLEEKLKILNSNLIDFEKQISEKKSEILGWEKKFLRFQNENKTKYENLDYKHQNLKTEFEEKCNEIEDLSIFKRAYDEINHSFNTSYDDDYGKFQKKQFLMNRKNQVANDILNAKKLEEQLLTLINISTEEYDKFLEKKSIELNAKIIKDENDLDSNIDDNIKPSNVIKLDIDEKAHLYKEFEKEKQNFKKSISDLKTEYDMIVQHRLGLEEKLYLLEADRETQEYIKRQKSRSVANQNSGTSSALQGLEEHYEPIRKGPDRDQFGLQDRIFSKWACSMQTSVNGEIWFDCRQVKYCENCSEKTLICPHKLPSHEGIIQIPPGTQYLKFSRPKLQFNQFMVKRALDSHKKQLLRISNSDYQFGSVSVLTNYEPEFPVDTMQNVNDESILLLNEGNPSIGMPHNFQRIWYDFSQRTSFKRQVPRPFTYERTLSTIQQFLAFLHNKEVFMNTEPMDIVESLYEYFEKRYELEDIKFAAIYDFFSSISYYAPKSRFVEIFSHVLIGNLDRGILNYVLYLGEVIDKIEWFESEDVKIFFALIYPYCDDDDLDNLTLDFISFAENKINKKLVWDFIMMLILKKREFLINEMEFRLCSLISNDYSMNEVEFCQAMEQFFFISDEKQLRVSFRTALAHCYWDSSENTVPVTKLAHISAYFCLLQIVNEMQDSINTIITESRKKIIENEAKSGP</sequence>
<evidence type="ECO:0000313" key="2">
    <source>
        <dbReference type="EMBL" id="RNA07449.1"/>
    </source>
</evidence>
<keyword evidence="1" id="KW-0175">Coiled coil</keyword>
<proteinExistence type="predicted"/>
<dbReference type="OrthoDB" id="2142729at2759"/>
<gene>
    <name evidence="2" type="ORF">BpHYR1_021436</name>
</gene>